<dbReference type="Proteomes" id="UP001168821">
    <property type="component" value="Unassembled WGS sequence"/>
</dbReference>
<organism evidence="1 2">
    <name type="scientific">Zophobas morio</name>
    <dbReference type="NCBI Taxonomy" id="2755281"/>
    <lineage>
        <taxon>Eukaryota</taxon>
        <taxon>Metazoa</taxon>
        <taxon>Ecdysozoa</taxon>
        <taxon>Arthropoda</taxon>
        <taxon>Hexapoda</taxon>
        <taxon>Insecta</taxon>
        <taxon>Pterygota</taxon>
        <taxon>Neoptera</taxon>
        <taxon>Endopterygota</taxon>
        <taxon>Coleoptera</taxon>
        <taxon>Polyphaga</taxon>
        <taxon>Cucujiformia</taxon>
        <taxon>Tenebrionidae</taxon>
        <taxon>Zophobas</taxon>
    </lineage>
</organism>
<gene>
    <name evidence="1" type="ORF">Zmor_012725</name>
</gene>
<accession>A0AA38IE23</accession>
<dbReference type="SMART" id="SM00696">
    <property type="entry name" value="DM9"/>
    <property type="match status" value="1"/>
</dbReference>
<name>A0AA38IE23_9CUCU</name>
<dbReference type="AlphaFoldDB" id="A0AA38IE23"/>
<protein>
    <submittedName>
        <fullName evidence="1">Uncharacterized protein</fullName>
    </submittedName>
</protein>
<dbReference type="PANTHER" id="PTHR31649">
    <property type="entry name" value="AGAP009604-PA"/>
    <property type="match status" value="1"/>
</dbReference>
<reference evidence="1" key="1">
    <citation type="journal article" date="2023" name="G3 (Bethesda)">
        <title>Whole genome assemblies of Zophobas morio and Tenebrio molitor.</title>
        <authorList>
            <person name="Kaur S."/>
            <person name="Stinson S.A."/>
            <person name="diCenzo G.C."/>
        </authorList>
    </citation>
    <scope>NUCLEOTIDE SEQUENCE</scope>
    <source>
        <strain evidence="1">QUZm001</strain>
    </source>
</reference>
<proteinExistence type="predicted"/>
<dbReference type="PANTHER" id="PTHR31649:SF10">
    <property type="entry name" value="IP19903P-RELATED"/>
    <property type="match status" value="1"/>
</dbReference>
<keyword evidence="2" id="KW-1185">Reference proteome</keyword>
<evidence type="ECO:0000313" key="2">
    <source>
        <dbReference type="Proteomes" id="UP001168821"/>
    </source>
</evidence>
<evidence type="ECO:0000313" key="1">
    <source>
        <dbReference type="EMBL" id="KAJ3653476.1"/>
    </source>
</evidence>
<dbReference type="EMBL" id="JALNTZ010000004">
    <property type="protein sequence ID" value="KAJ3653476.1"/>
    <property type="molecule type" value="Genomic_DNA"/>
</dbReference>
<comment type="caution">
    <text evidence="1">The sequence shown here is derived from an EMBL/GenBank/DDBJ whole genome shotgun (WGS) entry which is preliminary data.</text>
</comment>
<sequence>MDKERIAACFISLILILRGIRASDLYYWREYTGVVPPDAVPGGRDANGQITYIGQAYSEGYGLMIAQIYPGVKEVDVPSYGAKRILTDIKVLCAENTRLLSWITTTAKTFEQDTENLEVVVGGYDYLGDNGVLLVGRVFYQGYVLVGAVTPFPSRKGNVQLWFPFRGVERPVNVYELLVVCPDRYLLIMSSC</sequence>
<dbReference type="InterPro" id="IPR006616">
    <property type="entry name" value="DM9_repeat"/>
</dbReference>